<name>A0A4C1WF80_EUMVA</name>
<evidence type="ECO:0000313" key="1">
    <source>
        <dbReference type="EMBL" id="GBP48787.1"/>
    </source>
</evidence>
<dbReference type="EMBL" id="BGZK01000530">
    <property type="protein sequence ID" value="GBP48787.1"/>
    <property type="molecule type" value="Genomic_DNA"/>
</dbReference>
<dbReference type="Proteomes" id="UP000299102">
    <property type="component" value="Unassembled WGS sequence"/>
</dbReference>
<comment type="caution">
    <text evidence="1">The sequence shown here is derived from an EMBL/GenBank/DDBJ whole genome shotgun (WGS) entry which is preliminary data.</text>
</comment>
<dbReference type="AlphaFoldDB" id="A0A4C1WF80"/>
<accession>A0A4C1WF80</accession>
<keyword evidence="2" id="KW-1185">Reference proteome</keyword>
<sequence length="124" mass="14126">MGNTIKYTHLKITTSINTNHPLYNRYHARGRVEREQPVMDIRDKAANTDIHSVSAPDVRRETAECESERATKLDRWVAARPRAARARASVELRIGAAPTRLTSSQTCPDTIILFFILYSFKNIN</sequence>
<proteinExistence type="predicted"/>
<protein>
    <submittedName>
        <fullName evidence="1">Uncharacterized protein</fullName>
    </submittedName>
</protein>
<evidence type="ECO:0000313" key="2">
    <source>
        <dbReference type="Proteomes" id="UP000299102"/>
    </source>
</evidence>
<organism evidence="1 2">
    <name type="scientific">Eumeta variegata</name>
    <name type="common">Bagworm moth</name>
    <name type="synonym">Eumeta japonica</name>
    <dbReference type="NCBI Taxonomy" id="151549"/>
    <lineage>
        <taxon>Eukaryota</taxon>
        <taxon>Metazoa</taxon>
        <taxon>Ecdysozoa</taxon>
        <taxon>Arthropoda</taxon>
        <taxon>Hexapoda</taxon>
        <taxon>Insecta</taxon>
        <taxon>Pterygota</taxon>
        <taxon>Neoptera</taxon>
        <taxon>Endopterygota</taxon>
        <taxon>Lepidoptera</taxon>
        <taxon>Glossata</taxon>
        <taxon>Ditrysia</taxon>
        <taxon>Tineoidea</taxon>
        <taxon>Psychidae</taxon>
        <taxon>Oiketicinae</taxon>
        <taxon>Eumeta</taxon>
    </lineage>
</organism>
<gene>
    <name evidence="1" type="ORF">EVAR_32811_1</name>
</gene>
<reference evidence="1 2" key="1">
    <citation type="journal article" date="2019" name="Commun. Biol.">
        <title>The bagworm genome reveals a unique fibroin gene that provides high tensile strength.</title>
        <authorList>
            <person name="Kono N."/>
            <person name="Nakamura H."/>
            <person name="Ohtoshi R."/>
            <person name="Tomita M."/>
            <person name="Numata K."/>
            <person name="Arakawa K."/>
        </authorList>
    </citation>
    <scope>NUCLEOTIDE SEQUENCE [LARGE SCALE GENOMIC DNA]</scope>
</reference>